<feature type="region of interest" description="Disordered" evidence="1">
    <location>
        <begin position="267"/>
        <end position="293"/>
    </location>
</feature>
<dbReference type="InterPro" id="IPR010982">
    <property type="entry name" value="Lambda_DNA-bd_dom_sf"/>
</dbReference>
<gene>
    <name evidence="3" type="ORF">LHJ74_10890</name>
</gene>
<dbReference type="Pfam" id="PF13560">
    <property type="entry name" value="HTH_31"/>
    <property type="match status" value="1"/>
</dbReference>
<reference evidence="3 4" key="1">
    <citation type="submission" date="2021-10" db="EMBL/GenBank/DDBJ databases">
        <title>Streptomyces gossypii sp. nov., isolated from soil collected from cotton field.</title>
        <authorList>
            <person name="Ge X."/>
            <person name="Chen X."/>
            <person name="Liu W."/>
        </authorList>
    </citation>
    <scope>NUCLEOTIDE SEQUENCE [LARGE SCALE GENOMIC DNA]</scope>
    <source>
        <strain evidence="3 4">N2-109</strain>
    </source>
</reference>
<dbReference type="Gene3D" id="1.10.260.40">
    <property type="entry name" value="lambda repressor-like DNA-binding domains"/>
    <property type="match status" value="1"/>
</dbReference>
<feature type="domain" description="MmyB-like transcription regulator ligand binding" evidence="2">
    <location>
        <begin position="112"/>
        <end position="272"/>
    </location>
</feature>
<sequence length="293" mass="32516">MTSMTAQRRRPELAAFLRSRRARVTPADVGMPPGFRRRTPGLRREEVAQLAGVGVTWYTWLEQGRPINASAQVLNAVAGTLRLDQAEREHLYQLAEVPFAPDPVPHPVKIGEELQAVLDAMDPLPAVIYNSRYDILATNRAYRGLFRMPDGRHRGRNVLWTLFTTPLPGCPLVFRDDELPLMVATLRGAYGRHLCVPAWESFIRRLSDASPEFARMWASGDVVPPGPRVKTFRHEAAGEIRMSSVSLAVNGIPEARIVVYTPSDEESRENLAKIPPPEEAGSEAVTANPAVLL</sequence>
<name>A0ABT2JRN4_9ACTN</name>
<dbReference type="InterPro" id="IPR041413">
    <property type="entry name" value="MLTR_LBD"/>
</dbReference>
<dbReference type="Proteomes" id="UP001156389">
    <property type="component" value="Unassembled WGS sequence"/>
</dbReference>
<dbReference type="PANTHER" id="PTHR35010">
    <property type="entry name" value="BLL4672 PROTEIN-RELATED"/>
    <property type="match status" value="1"/>
</dbReference>
<accession>A0ABT2JRN4</accession>
<dbReference type="Pfam" id="PF17765">
    <property type="entry name" value="MLTR_LBD"/>
    <property type="match status" value="1"/>
</dbReference>
<evidence type="ECO:0000256" key="1">
    <source>
        <dbReference type="SAM" id="MobiDB-lite"/>
    </source>
</evidence>
<dbReference type="PANTHER" id="PTHR35010:SF2">
    <property type="entry name" value="BLL4672 PROTEIN"/>
    <property type="match status" value="1"/>
</dbReference>
<dbReference type="SUPFAM" id="SSF47413">
    <property type="entry name" value="lambda repressor-like DNA-binding domains"/>
    <property type="match status" value="1"/>
</dbReference>
<keyword evidence="4" id="KW-1185">Reference proteome</keyword>
<dbReference type="Gene3D" id="3.30.450.180">
    <property type="match status" value="1"/>
</dbReference>
<evidence type="ECO:0000313" key="4">
    <source>
        <dbReference type="Proteomes" id="UP001156389"/>
    </source>
</evidence>
<evidence type="ECO:0000259" key="2">
    <source>
        <dbReference type="Pfam" id="PF17765"/>
    </source>
</evidence>
<dbReference type="CDD" id="cd00093">
    <property type="entry name" value="HTH_XRE"/>
    <property type="match status" value="1"/>
</dbReference>
<dbReference type="RefSeq" id="WP_260217706.1">
    <property type="nucleotide sequence ID" value="NZ_JAJAGO010000004.1"/>
</dbReference>
<dbReference type="EMBL" id="JAJAGO010000004">
    <property type="protein sequence ID" value="MCT2590411.1"/>
    <property type="molecule type" value="Genomic_DNA"/>
</dbReference>
<evidence type="ECO:0000313" key="3">
    <source>
        <dbReference type="EMBL" id="MCT2590411.1"/>
    </source>
</evidence>
<dbReference type="InterPro" id="IPR001387">
    <property type="entry name" value="Cro/C1-type_HTH"/>
</dbReference>
<protein>
    <submittedName>
        <fullName evidence="3">Helix-turn-helix transcriptional regulator</fullName>
    </submittedName>
</protein>
<organism evidence="3 4">
    <name type="scientific">Streptomyces gossypii</name>
    <dbReference type="NCBI Taxonomy" id="2883101"/>
    <lineage>
        <taxon>Bacteria</taxon>
        <taxon>Bacillati</taxon>
        <taxon>Actinomycetota</taxon>
        <taxon>Actinomycetes</taxon>
        <taxon>Kitasatosporales</taxon>
        <taxon>Streptomycetaceae</taxon>
        <taxon>Streptomyces</taxon>
    </lineage>
</organism>
<comment type="caution">
    <text evidence="3">The sequence shown here is derived from an EMBL/GenBank/DDBJ whole genome shotgun (WGS) entry which is preliminary data.</text>
</comment>
<proteinExistence type="predicted"/>